<feature type="domain" description="SPOR" evidence="2">
    <location>
        <begin position="200"/>
        <end position="285"/>
    </location>
</feature>
<dbReference type="RefSeq" id="WP_015597733.1">
    <property type="nucleotide sequence ID" value="NC_021172.1"/>
</dbReference>
<evidence type="ECO:0000259" key="2">
    <source>
        <dbReference type="PROSITE" id="PS51724"/>
    </source>
</evidence>
<dbReference type="AlphaFoldDB" id="N0B3Y1"/>
<dbReference type="GO" id="GO:0042834">
    <property type="term" value="F:peptidoglycan binding"/>
    <property type="evidence" value="ECO:0007669"/>
    <property type="project" value="InterPro"/>
</dbReference>
<keyword evidence="1" id="KW-1133">Transmembrane helix</keyword>
<evidence type="ECO:0000313" key="4">
    <source>
        <dbReference type="Proteomes" id="UP000005952"/>
    </source>
</evidence>
<dbReference type="OrthoDB" id="7930337at2"/>
<keyword evidence="1" id="KW-0812">Transmembrane</keyword>
<dbReference type="eggNOG" id="ENOG50339XI">
    <property type="taxonomic scope" value="Bacteria"/>
</dbReference>
<dbReference type="STRING" id="670307.HYPDE_30118"/>
<evidence type="ECO:0000256" key="1">
    <source>
        <dbReference type="SAM" id="Phobius"/>
    </source>
</evidence>
<dbReference type="EMBL" id="CP005587">
    <property type="protein sequence ID" value="AGK57698.1"/>
    <property type="molecule type" value="Genomic_DNA"/>
</dbReference>
<dbReference type="Gene3D" id="1.20.5.320">
    <property type="entry name" value="6-Phosphogluconate Dehydrogenase, domain 3"/>
    <property type="match status" value="1"/>
</dbReference>
<evidence type="ECO:0000313" key="3">
    <source>
        <dbReference type="EMBL" id="AGK57698.1"/>
    </source>
</evidence>
<dbReference type="InterPro" id="IPR007730">
    <property type="entry name" value="SPOR-like_dom"/>
</dbReference>
<dbReference type="Proteomes" id="UP000005952">
    <property type="component" value="Chromosome"/>
</dbReference>
<feature type="transmembrane region" description="Helical" evidence="1">
    <location>
        <begin position="20"/>
        <end position="39"/>
    </location>
</feature>
<name>N0B3Y1_9HYPH</name>
<dbReference type="HOGENOM" id="CLU_962328_0_0_5"/>
<dbReference type="PROSITE" id="PS51724">
    <property type="entry name" value="SPOR"/>
    <property type="match status" value="1"/>
</dbReference>
<sequence length="289" mass="30131">MTKPAIDKPVRRNAIFTPYAALWSMLGALGLAYLGVAIFQPDWLNSLTPTSAQIEHNAETQATLMKLSADVDGLKSSVASLQLDVSGVKSDVTNQAQQTQTLGAQVTAIEDKMRLAEAPPASASAPQPQTGTDVIGAADDAPGALDTSTEHALPQTKIINASPEKTQIVTGSVDKSPAQAKPKSSAANSGEISFGPAIVKPVKKPIGIELASSSSVEGLRLNWSQLAQQHGDKLKRLKARYTTNGDPANPNFNLIAGPVKTKAEAIKLCKDLQALAVSCAVGDFTGNAL</sequence>
<keyword evidence="4" id="KW-1185">Reference proteome</keyword>
<organism evidence="3 4">
    <name type="scientific">Hyphomicrobium denitrificans 1NES1</name>
    <dbReference type="NCBI Taxonomy" id="670307"/>
    <lineage>
        <taxon>Bacteria</taxon>
        <taxon>Pseudomonadati</taxon>
        <taxon>Pseudomonadota</taxon>
        <taxon>Alphaproteobacteria</taxon>
        <taxon>Hyphomicrobiales</taxon>
        <taxon>Hyphomicrobiaceae</taxon>
        <taxon>Hyphomicrobium</taxon>
    </lineage>
</organism>
<dbReference type="KEGG" id="hdt:HYPDE_30118"/>
<protein>
    <submittedName>
        <fullName evidence="3">Sporulation domain-containing protein</fullName>
    </submittedName>
</protein>
<keyword evidence="1" id="KW-0472">Membrane</keyword>
<accession>N0B3Y1</accession>
<proteinExistence type="predicted"/>
<gene>
    <name evidence="3" type="ORF">HYPDE_30118</name>
</gene>
<reference evidence="3 4" key="1">
    <citation type="journal article" date="2013" name="Genome Announc.">
        <title>Genome sequences for three denitrifying bacterial strains isolated from a uranium- and nitrate-contaminated subsurface environment.</title>
        <authorList>
            <person name="Venkatramanan R."/>
            <person name="Prakash O."/>
            <person name="Woyke T."/>
            <person name="Chain P."/>
            <person name="Goodwin L.A."/>
            <person name="Watson D."/>
            <person name="Brooks S."/>
            <person name="Kostka J.E."/>
            <person name="Green S.J."/>
        </authorList>
    </citation>
    <scope>NUCLEOTIDE SEQUENCE [LARGE SCALE GENOMIC DNA]</scope>
    <source>
        <strain evidence="3 4">1NES1</strain>
    </source>
</reference>